<feature type="chain" id="PRO_5034772767" evidence="2">
    <location>
        <begin position="23"/>
        <end position="591"/>
    </location>
</feature>
<keyword evidence="1" id="KW-0812">Transmembrane</keyword>
<proteinExistence type="predicted"/>
<dbReference type="OrthoDB" id="10587272at2759"/>
<dbReference type="Proteomes" id="UP000694844">
    <property type="component" value="Chromosome 5"/>
</dbReference>
<keyword evidence="2" id="KW-0732">Signal</keyword>
<accession>A0A8B8EZB0</accession>
<keyword evidence="1" id="KW-0472">Membrane</keyword>
<keyword evidence="3" id="KW-1185">Reference proteome</keyword>
<protein>
    <submittedName>
        <fullName evidence="4">Uncharacterized protein LOC111137624</fullName>
    </submittedName>
</protein>
<organism evidence="3 4">
    <name type="scientific">Crassostrea virginica</name>
    <name type="common">Eastern oyster</name>
    <dbReference type="NCBI Taxonomy" id="6565"/>
    <lineage>
        <taxon>Eukaryota</taxon>
        <taxon>Metazoa</taxon>
        <taxon>Spiralia</taxon>
        <taxon>Lophotrochozoa</taxon>
        <taxon>Mollusca</taxon>
        <taxon>Bivalvia</taxon>
        <taxon>Autobranchia</taxon>
        <taxon>Pteriomorphia</taxon>
        <taxon>Ostreida</taxon>
        <taxon>Ostreoidea</taxon>
        <taxon>Ostreidae</taxon>
        <taxon>Crassostrea</taxon>
    </lineage>
</organism>
<keyword evidence="1" id="KW-1133">Transmembrane helix</keyword>
<feature type="signal peptide" evidence="2">
    <location>
        <begin position="1"/>
        <end position="22"/>
    </location>
</feature>
<evidence type="ECO:0000256" key="1">
    <source>
        <dbReference type="SAM" id="Phobius"/>
    </source>
</evidence>
<dbReference type="KEGG" id="cvn:111137624"/>
<evidence type="ECO:0000256" key="2">
    <source>
        <dbReference type="SAM" id="SignalP"/>
    </source>
</evidence>
<evidence type="ECO:0000313" key="3">
    <source>
        <dbReference type="Proteomes" id="UP000694844"/>
    </source>
</evidence>
<gene>
    <name evidence="4" type="primary">LOC111137624</name>
</gene>
<feature type="transmembrane region" description="Helical" evidence="1">
    <location>
        <begin position="246"/>
        <end position="266"/>
    </location>
</feature>
<dbReference type="GeneID" id="111137624"/>
<name>A0A8B8EZB0_CRAVI</name>
<dbReference type="AlphaFoldDB" id="A0A8B8EZB0"/>
<sequence>MRKCLHLVFWLAILWITLNTEAFEVKPEVKPARYRSSLELQCNCSSTIAKEDIHSRQWIEYRNDKVQIVQNARDNWGPRLYSKSEILLLQVIDSKYLKENISYVCNSTLFNGSSVLCANYSVKGYECKTKMQETTKPQNLTNLEIGDSASFSCTHYFTCDQFGGDLSVTMNTMNKNSRVTCNTSYFGLQQSCQLTIPALGAEDFGRPVQCIVINDSGDISTYEAFPFQKEMIVIEVIKSEHMIKNIIISISVVVPVFLVILAYFICCKRNLLYRLRNKYKCLNVFEDKKSCEVLVHGVNEEEELLTSLPFLKPLDIFLKDYNLSNVTYGRNIIEDKSKLANETAVALIIMVDVHKLTTEQEYKNSVNNLLKSDAAKGKTKIWPYYTTVLYVHKDDCDKNGDSCRIGDRSQVKIFSLELKDGQDMERTIEKLRKRLPPKAGGLGAVSLSGRSNYSSMMDCDEPVFGTAAGYLTSEISTCSYVISDYAKEGSCNAAVYATEASNATCYESMTSYTSISGCMLCNGHSHVISNTCTCHCTRWEYSDGQRVDSRPGSCYSSSGESSSHPDNSYCDYSRMNSNVSCSSETPLILVH</sequence>
<evidence type="ECO:0000313" key="4">
    <source>
        <dbReference type="RefSeq" id="XP_022344873.1"/>
    </source>
</evidence>
<dbReference type="RefSeq" id="XP_022344873.1">
    <property type="nucleotide sequence ID" value="XM_022489165.1"/>
</dbReference>
<reference evidence="4" key="1">
    <citation type="submission" date="2025-08" db="UniProtKB">
        <authorList>
            <consortium name="RefSeq"/>
        </authorList>
    </citation>
    <scope>IDENTIFICATION</scope>
    <source>
        <tissue evidence="4">Whole sample</tissue>
    </source>
</reference>